<evidence type="ECO:0000313" key="2">
    <source>
        <dbReference type="EMBL" id="MEN2474039.1"/>
    </source>
</evidence>
<comment type="caution">
    <text evidence="2">The sequence shown here is derived from an EMBL/GenBank/DDBJ whole genome shotgun (WGS) entry which is preliminary data.</text>
</comment>
<dbReference type="Proteomes" id="UP001466933">
    <property type="component" value="Unassembled WGS sequence"/>
</dbReference>
<dbReference type="EMBL" id="JBCPYA010000015">
    <property type="protein sequence ID" value="MEN2474039.1"/>
    <property type="molecule type" value="Genomic_DNA"/>
</dbReference>
<feature type="region of interest" description="Disordered" evidence="1">
    <location>
        <begin position="22"/>
        <end position="42"/>
    </location>
</feature>
<evidence type="ECO:0000313" key="3">
    <source>
        <dbReference type="Proteomes" id="UP001466933"/>
    </source>
</evidence>
<gene>
    <name evidence="2" type="ORF">VOI36_29445</name>
</gene>
<protein>
    <submittedName>
        <fullName evidence="2">Uncharacterized protein</fullName>
    </submittedName>
</protein>
<sequence>MDNRHANRFETLCILPVSVRPNRKLGADSGRSGSGQVYPNTSVSDWTGDRRSHVFHDVIACRKSIECLAVGGELHVDNPHINQSNSCALNG</sequence>
<name>A0ABU9WPM0_9BURK</name>
<dbReference type="RefSeq" id="WP_343494414.1">
    <property type="nucleotide sequence ID" value="NZ_JBCPYA010000015.1"/>
</dbReference>
<reference evidence="2 3" key="1">
    <citation type="submission" date="2024-05" db="EMBL/GenBank/DDBJ databases">
        <title>Burkholderia sp. Nov. a novel bacteria isolated from rhizosphere soil of Camellia sinensis.</title>
        <authorList>
            <person name="Dong Y."/>
        </authorList>
    </citation>
    <scope>NUCLEOTIDE SEQUENCE [LARGE SCALE GENOMIC DNA]</scope>
    <source>
        <strain evidence="2 3">GS2Y</strain>
    </source>
</reference>
<proteinExistence type="predicted"/>
<keyword evidence="3" id="KW-1185">Reference proteome</keyword>
<evidence type="ECO:0000256" key="1">
    <source>
        <dbReference type="SAM" id="MobiDB-lite"/>
    </source>
</evidence>
<accession>A0ABU9WPM0</accession>
<organism evidence="2 3">
    <name type="scientific">Burkholderia theae</name>
    <dbReference type="NCBI Taxonomy" id="3143496"/>
    <lineage>
        <taxon>Bacteria</taxon>
        <taxon>Pseudomonadati</taxon>
        <taxon>Pseudomonadota</taxon>
        <taxon>Betaproteobacteria</taxon>
        <taxon>Burkholderiales</taxon>
        <taxon>Burkholderiaceae</taxon>
        <taxon>Burkholderia</taxon>
    </lineage>
</organism>